<dbReference type="InterPro" id="IPR036779">
    <property type="entry name" value="LysM_dom_sf"/>
</dbReference>
<dbReference type="Pfam" id="PF01476">
    <property type="entry name" value="LysM"/>
    <property type="match status" value="1"/>
</dbReference>
<dbReference type="InterPro" id="IPR050570">
    <property type="entry name" value="Cell_wall_metabolism_enzyme"/>
</dbReference>
<dbReference type="InterPro" id="IPR011055">
    <property type="entry name" value="Dup_hybrid_motif"/>
</dbReference>
<dbReference type="PROSITE" id="PS51782">
    <property type="entry name" value="LYSM"/>
    <property type="match status" value="1"/>
</dbReference>
<dbReference type="Proteomes" id="UP001314796">
    <property type="component" value="Unassembled WGS sequence"/>
</dbReference>
<dbReference type="InterPro" id="IPR018392">
    <property type="entry name" value="LysM"/>
</dbReference>
<dbReference type="GO" id="GO:0016787">
    <property type="term" value="F:hydrolase activity"/>
    <property type="evidence" value="ECO:0007669"/>
    <property type="project" value="UniProtKB-KW"/>
</dbReference>
<dbReference type="InterPro" id="IPR016047">
    <property type="entry name" value="M23ase_b-sheet_dom"/>
</dbReference>
<evidence type="ECO:0000259" key="3">
    <source>
        <dbReference type="PROSITE" id="PS51109"/>
    </source>
</evidence>
<keyword evidence="6" id="KW-1185">Reference proteome</keyword>
<keyword evidence="1" id="KW-0732">Signal</keyword>
<organism evidence="5 6">
    <name type="scientific">Alkaliphilus hydrothermalis</name>
    <dbReference type="NCBI Taxonomy" id="1482730"/>
    <lineage>
        <taxon>Bacteria</taxon>
        <taxon>Bacillati</taxon>
        <taxon>Bacillota</taxon>
        <taxon>Clostridia</taxon>
        <taxon>Peptostreptococcales</taxon>
        <taxon>Natronincolaceae</taxon>
        <taxon>Alkaliphilus</taxon>
    </lineage>
</organism>
<dbReference type="SMART" id="SM01208">
    <property type="entry name" value="G5"/>
    <property type="match status" value="1"/>
</dbReference>
<dbReference type="RefSeq" id="WP_204402897.1">
    <property type="nucleotide sequence ID" value="NZ_JAFBEE010000014.1"/>
</dbReference>
<dbReference type="PANTHER" id="PTHR21666">
    <property type="entry name" value="PEPTIDASE-RELATED"/>
    <property type="match status" value="1"/>
</dbReference>
<evidence type="ECO:0000256" key="1">
    <source>
        <dbReference type="ARBA" id="ARBA00022729"/>
    </source>
</evidence>
<feature type="domain" description="LysM" evidence="4">
    <location>
        <begin position="234"/>
        <end position="278"/>
    </location>
</feature>
<dbReference type="InterPro" id="IPR011098">
    <property type="entry name" value="G5_dom"/>
</dbReference>
<gene>
    <name evidence="5" type="ORF">JOC73_002117</name>
</gene>
<feature type="transmembrane region" description="Helical" evidence="2">
    <location>
        <begin position="53"/>
        <end position="75"/>
    </location>
</feature>
<sequence>MNQKNMELYKKRIQLLLRRANVRYIKVSHRIKRNVHTGISAYHRQSPLNKKKYLGGAVALVSLILCLTLVTSFWMEGTLAAYEIQLDDKVLGVVRNEEAFWEAYNAVKEEVENTYQQEMVDPENITFNQVKADDTKITEEANMIKNIKSILNFQVKSVALVVDGKEVLLVKDRKTAEEILENIKAPFLNQEGTKYEEIKFSEVVELVDKVTEAGMIKTKEDAVNYIIKGTDEEKIHEVASGESTWTIASKYNLSVEDIVKANPDMNPDRLKIGQKISLVVPKPFISVQTKEYVELVETIPFNTKYEETSSLYEGDSKILKQGLEGKKELKAFIVKKNGVEVGREVLEEKIVSEPTEKLIAKGTKPRPKTMATGIFASPARGRLTSPYGMRWGKMHQGIDIANSIGTPITAADGGRVSFSGRNGAYGNLVIIDHENGYQTYYAHANKLLVKKGERVYKGQKIATVGNTGRSTGPHLHFEVRKNGKAINPSKFVKY</sequence>
<keyword evidence="2" id="KW-0472">Membrane</keyword>
<evidence type="ECO:0000256" key="2">
    <source>
        <dbReference type="SAM" id="Phobius"/>
    </source>
</evidence>
<dbReference type="SUPFAM" id="SSF51261">
    <property type="entry name" value="Duplicated hybrid motif"/>
    <property type="match status" value="1"/>
</dbReference>
<dbReference type="Pfam" id="PF07501">
    <property type="entry name" value="G5"/>
    <property type="match status" value="1"/>
</dbReference>
<dbReference type="PANTHER" id="PTHR21666:SF270">
    <property type="entry name" value="MUREIN HYDROLASE ACTIVATOR ENVC"/>
    <property type="match status" value="1"/>
</dbReference>
<dbReference type="EMBL" id="JAFBEE010000014">
    <property type="protein sequence ID" value="MBM7615547.1"/>
    <property type="molecule type" value="Genomic_DNA"/>
</dbReference>
<accession>A0ABS2NRG6</accession>
<keyword evidence="5" id="KW-0378">Hydrolase</keyword>
<dbReference type="Gene3D" id="2.20.230.10">
    <property type="entry name" value="Resuscitation-promoting factor rpfb"/>
    <property type="match status" value="1"/>
</dbReference>
<evidence type="ECO:0000313" key="5">
    <source>
        <dbReference type="EMBL" id="MBM7615547.1"/>
    </source>
</evidence>
<dbReference type="PROSITE" id="PS51109">
    <property type="entry name" value="G5"/>
    <property type="match status" value="1"/>
</dbReference>
<reference evidence="5 6" key="1">
    <citation type="submission" date="2021-01" db="EMBL/GenBank/DDBJ databases">
        <title>Genomic Encyclopedia of Type Strains, Phase IV (KMG-IV): sequencing the most valuable type-strain genomes for metagenomic binning, comparative biology and taxonomic classification.</title>
        <authorList>
            <person name="Goeker M."/>
        </authorList>
    </citation>
    <scope>NUCLEOTIDE SEQUENCE [LARGE SCALE GENOMIC DNA]</scope>
    <source>
        <strain evidence="5 6">DSM 25890</strain>
    </source>
</reference>
<feature type="domain" description="G5" evidence="3">
    <location>
        <begin position="285"/>
        <end position="365"/>
    </location>
</feature>
<dbReference type="Pfam" id="PF01551">
    <property type="entry name" value="Peptidase_M23"/>
    <property type="match status" value="1"/>
</dbReference>
<keyword evidence="2" id="KW-0812">Transmembrane</keyword>
<dbReference type="Gene3D" id="3.10.350.10">
    <property type="entry name" value="LysM domain"/>
    <property type="match status" value="1"/>
</dbReference>
<comment type="caution">
    <text evidence="5">The sequence shown here is derived from an EMBL/GenBank/DDBJ whole genome shotgun (WGS) entry which is preliminary data.</text>
</comment>
<protein>
    <submittedName>
        <fullName evidence="5">Murein DD-endopeptidase MepM/ murein hydrolase activator NlpD</fullName>
    </submittedName>
</protein>
<dbReference type="CDD" id="cd12797">
    <property type="entry name" value="M23_peptidase"/>
    <property type="match status" value="1"/>
</dbReference>
<dbReference type="CDD" id="cd00118">
    <property type="entry name" value="LysM"/>
    <property type="match status" value="1"/>
</dbReference>
<dbReference type="Gene3D" id="2.70.70.10">
    <property type="entry name" value="Glucose Permease (Domain IIA)"/>
    <property type="match status" value="1"/>
</dbReference>
<evidence type="ECO:0000259" key="4">
    <source>
        <dbReference type="PROSITE" id="PS51782"/>
    </source>
</evidence>
<proteinExistence type="predicted"/>
<dbReference type="SMART" id="SM00257">
    <property type="entry name" value="LysM"/>
    <property type="match status" value="1"/>
</dbReference>
<dbReference type="SUPFAM" id="SSF54106">
    <property type="entry name" value="LysM domain"/>
    <property type="match status" value="1"/>
</dbReference>
<evidence type="ECO:0000313" key="6">
    <source>
        <dbReference type="Proteomes" id="UP001314796"/>
    </source>
</evidence>
<name>A0ABS2NRG6_9FIRM</name>
<keyword evidence="2" id="KW-1133">Transmembrane helix</keyword>